<sequence>MARPIRTNEPRNPLDVCLSFIFTVDPTVPLQFPATAPLPRPIVKPNDDNYRLTTTQSSTPTPTTFKYRLSTWWSLQTDHASSAIVNVPLAQGKERNAAAGAPRRKNDEWIPDEDHVSPPPSPNPDSQQPITAGQVRTNAGEHGGSQLCFCF</sequence>
<organism evidence="2 3">
    <name type="scientific">Suillus fuscotomentosus</name>
    <dbReference type="NCBI Taxonomy" id="1912939"/>
    <lineage>
        <taxon>Eukaryota</taxon>
        <taxon>Fungi</taxon>
        <taxon>Dikarya</taxon>
        <taxon>Basidiomycota</taxon>
        <taxon>Agaricomycotina</taxon>
        <taxon>Agaricomycetes</taxon>
        <taxon>Agaricomycetidae</taxon>
        <taxon>Boletales</taxon>
        <taxon>Suillineae</taxon>
        <taxon>Suillaceae</taxon>
        <taxon>Suillus</taxon>
    </lineage>
</organism>
<evidence type="ECO:0000256" key="1">
    <source>
        <dbReference type="SAM" id="MobiDB-lite"/>
    </source>
</evidence>
<proteinExistence type="predicted"/>
<comment type="caution">
    <text evidence="2">The sequence shown here is derived from an EMBL/GenBank/DDBJ whole genome shotgun (WGS) entry which is preliminary data.</text>
</comment>
<dbReference type="AlphaFoldDB" id="A0AAD4EB38"/>
<dbReference type="Proteomes" id="UP001195769">
    <property type="component" value="Unassembled WGS sequence"/>
</dbReference>
<dbReference type="EMBL" id="JABBWK010000016">
    <property type="protein sequence ID" value="KAG1902686.1"/>
    <property type="molecule type" value="Genomic_DNA"/>
</dbReference>
<name>A0AAD4EB38_9AGAM</name>
<protein>
    <submittedName>
        <fullName evidence="2">Uncharacterized protein</fullName>
    </submittedName>
</protein>
<gene>
    <name evidence="2" type="ORF">F5891DRAFT_1022938</name>
</gene>
<dbReference type="RefSeq" id="XP_041228261.1">
    <property type="nucleotide sequence ID" value="XM_041361257.1"/>
</dbReference>
<dbReference type="GeneID" id="64655555"/>
<accession>A0AAD4EB38</accession>
<keyword evidence="3" id="KW-1185">Reference proteome</keyword>
<evidence type="ECO:0000313" key="2">
    <source>
        <dbReference type="EMBL" id="KAG1902686.1"/>
    </source>
</evidence>
<reference evidence="2" key="1">
    <citation type="journal article" date="2020" name="New Phytol.">
        <title>Comparative genomics reveals dynamic genome evolution in host specialist ectomycorrhizal fungi.</title>
        <authorList>
            <person name="Lofgren L.A."/>
            <person name="Nguyen N.H."/>
            <person name="Vilgalys R."/>
            <person name="Ruytinx J."/>
            <person name="Liao H.L."/>
            <person name="Branco S."/>
            <person name="Kuo A."/>
            <person name="LaButti K."/>
            <person name="Lipzen A."/>
            <person name="Andreopoulos W."/>
            <person name="Pangilinan J."/>
            <person name="Riley R."/>
            <person name="Hundley H."/>
            <person name="Na H."/>
            <person name="Barry K."/>
            <person name="Grigoriev I.V."/>
            <person name="Stajich J.E."/>
            <person name="Kennedy P.G."/>
        </authorList>
    </citation>
    <scope>NUCLEOTIDE SEQUENCE</scope>
    <source>
        <strain evidence="2">FC203</strain>
    </source>
</reference>
<feature type="region of interest" description="Disordered" evidence="1">
    <location>
        <begin position="89"/>
        <end position="143"/>
    </location>
</feature>
<feature type="compositionally biased region" description="Basic and acidic residues" evidence="1">
    <location>
        <begin position="104"/>
        <end position="116"/>
    </location>
</feature>
<evidence type="ECO:0000313" key="3">
    <source>
        <dbReference type="Proteomes" id="UP001195769"/>
    </source>
</evidence>